<evidence type="ECO:0000313" key="1">
    <source>
        <dbReference type="EMBL" id="KGE89240.1"/>
    </source>
</evidence>
<protein>
    <recommendedName>
        <fullName evidence="3">Thioredoxin domain-containing protein</fullName>
    </recommendedName>
</protein>
<organism evidence="1 2">
    <name type="scientific">Phaeodactylibacter xiamenensis</name>
    <dbReference type="NCBI Taxonomy" id="1524460"/>
    <lineage>
        <taxon>Bacteria</taxon>
        <taxon>Pseudomonadati</taxon>
        <taxon>Bacteroidota</taxon>
        <taxon>Saprospiria</taxon>
        <taxon>Saprospirales</taxon>
        <taxon>Haliscomenobacteraceae</taxon>
        <taxon>Phaeodactylibacter</taxon>
    </lineage>
</organism>
<dbReference type="STRING" id="1524460.IX84_05700"/>
<gene>
    <name evidence="1" type="ORF">IX84_05700</name>
</gene>
<dbReference type="RefSeq" id="WP_044217202.1">
    <property type="nucleotide sequence ID" value="NZ_JBKAGJ010000001.1"/>
</dbReference>
<name>A0A098SAU7_9BACT</name>
<dbReference type="Gene3D" id="3.40.30.10">
    <property type="entry name" value="Glutaredoxin"/>
    <property type="match status" value="1"/>
</dbReference>
<dbReference type="InterPro" id="IPR036249">
    <property type="entry name" value="Thioredoxin-like_sf"/>
</dbReference>
<evidence type="ECO:0008006" key="3">
    <source>
        <dbReference type="Google" id="ProtNLM"/>
    </source>
</evidence>
<dbReference type="OrthoDB" id="743079at2"/>
<dbReference type="PROSITE" id="PS51257">
    <property type="entry name" value="PROKAR_LIPOPROTEIN"/>
    <property type="match status" value="1"/>
</dbReference>
<proteinExistence type="predicted"/>
<reference evidence="1 2" key="1">
    <citation type="journal article" date="2014" name="Int. J. Syst. Evol. Microbiol.">
        <title>Phaeodactylibacter xiamenensis gen. nov., sp. nov., a member of the family Saprospiraceae isolated from the marine alga Phaeodactylum tricornutum.</title>
        <authorList>
            <person name="Chen Z.Jr."/>
            <person name="Lei X."/>
            <person name="Lai Q."/>
            <person name="Li Y."/>
            <person name="Zhang B."/>
            <person name="Zhang J."/>
            <person name="Zhang H."/>
            <person name="Yang L."/>
            <person name="Zheng W."/>
            <person name="Tian Y."/>
            <person name="Yu Z."/>
            <person name="Xu H.Jr."/>
            <person name="Zheng T."/>
        </authorList>
    </citation>
    <scope>NUCLEOTIDE SEQUENCE [LARGE SCALE GENOMIC DNA]</scope>
    <source>
        <strain evidence="1 2">KD52</strain>
    </source>
</reference>
<dbReference type="Proteomes" id="UP000029736">
    <property type="component" value="Unassembled WGS sequence"/>
</dbReference>
<keyword evidence="2" id="KW-1185">Reference proteome</keyword>
<evidence type="ECO:0000313" key="2">
    <source>
        <dbReference type="Proteomes" id="UP000029736"/>
    </source>
</evidence>
<dbReference type="SUPFAM" id="SSF52833">
    <property type="entry name" value="Thioredoxin-like"/>
    <property type="match status" value="1"/>
</dbReference>
<dbReference type="EMBL" id="JPOS01000012">
    <property type="protein sequence ID" value="KGE89240.1"/>
    <property type="molecule type" value="Genomic_DNA"/>
</dbReference>
<accession>A0A098SAU7</accession>
<comment type="caution">
    <text evidence="1">The sequence shown here is derived from an EMBL/GenBank/DDBJ whole genome shotgun (WGS) entry which is preliminary data.</text>
</comment>
<dbReference type="AlphaFoldDB" id="A0A098SAU7"/>
<sequence length="499" mass="57167">MRDLLLTTLTIAALFTTSCTPEDSALMEPGKTVLTGTVVPYNPASDVEALVVSYEDMNSGETVRHRCPIDSLGRFRLELELPHTIEAFIGAREYHHILLIPNEHIALVYRGEDGLEVSGSAITEELHQQLHAYLEADFDDGPNYVYTKEMGTMEIDSFLAALQTIRERRTVFLEAYHDAHELHPFLYQWAQNDIYFKYLRQKLSYRLFKPISQDIQPYKVAFPPQYAAELDAFEYQPSYEANMWYHRLLNMHFQYFLAETQYQLYEFEKIRGNAKVIKRALLEAALATENHTLREALLIRTLYLMAESTQLTDTDRWALYEEYKAHITHEGLLKDLEALYEPYTNSEIAPTNNDGQSIDLASEDLKQLLQPYQEKYIYLVSWGTWCGPCMREIPHYNAFLAKMDTSRVQPLFLASRSPEPRWRSVIEAHNLSGAHHLLSARQTEQLCGELKLCGYPSHALIPPGGTALEVVGGPIDYDLSVNEALLQKMGKLGLLLNTD</sequence>